<accession>A0ABD6YZA5</accession>
<evidence type="ECO:0000259" key="1">
    <source>
        <dbReference type="Pfam" id="PF00534"/>
    </source>
</evidence>
<dbReference type="Proteomes" id="UP000422837">
    <property type="component" value="Chromosome"/>
</dbReference>
<dbReference type="EMBL" id="CP046123">
    <property type="protein sequence ID" value="QGN29037.1"/>
    <property type="molecule type" value="Genomic_DNA"/>
</dbReference>
<dbReference type="InterPro" id="IPR050194">
    <property type="entry name" value="Glycosyltransferase_grp1"/>
</dbReference>
<dbReference type="RefSeq" id="WP_010747879.1">
    <property type="nucleotide sequence ID" value="NZ_CP046123.1"/>
</dbReference>
<protein>
    <submittedName>
        <fullName evidence="2">Glycosyltransferase</fullName>
    </submittedName>
</protein>
<reference evidence="2 3" key="1">
    <citation type="submission" date="2019-11" db="EMBL/GenBank/DDBJ databases">
        <title>Detection and genome characteristic of a blood enterococcus casselifavus isolate from Zhengzhou,china.</title>
        <authorList>
            <person name="Wen P."/>
        </authorList>
    </citation>
    <scope>NUCLEOTIDE SEQUENCE [LARGE SCALE GENOMIC DNA]</scope>
    <source>
        <strain evidence="2 3">EC291</strain>
    </source>
</reference>
<evidence type="ECO:0000313" key="3">
    <source>
        <dbReference type="Proteomes" id="UP000422837"/>
    </source>
</evidence>
<evidence type="ECO:0000313" key="2">
    <source>
        <dbReference type="EMBL" id="QGN29037.1"/>
    </source>
</evidence>
<dbReference type="PANTHER" id="PTHR45947">
    <property type="entry name" value="SULFOQUINOVOSYL TRANSFERASE SQD2"/>
    <property type="match status" value="1"/>
</dbReference>
<proteinExistence type="predicted"/>
<organism evidence="2 3">
    <name type="scientific">Enterococcus casseliflavus</name>
    <name type="common">Enterococcus flavescens</name>
    <dbReference type="NCBI Taxonomy" id="37734"/>
    <lineage>
        <taxon>Bacteria</taxon>
        <taxon>Bacillati</taxon>
        <taxon>Bacillota</taxon>
        <taxon>Bacilli</taxon>
        <taxon>Lactobacillales</taxon>
        <taxon>Enterococcaceae</taxon>
        <taxon>Enterococcus</taxon>
    </lineage>
</organism>
<dbReference type="CDD" id="cd03801">
    <property type="entry name" value="GT4_PimA-like"/>
    <property type="match status" value="1"/>
</dbReference>
<dbReference type="SUPFAM" id="SSF53756">
    <property type="entry name" value="UDP-Glycosyltransferase/glycogen phosphorylase"/>
    <property type="match status" value="1"/>
</dbReference>
<gene>
    <name evidence="2" type="ORF">GFU50_05795</name>
</gene>
<dbReference type="PANTHER" id="PTHR45947:SF3">
    <property type="entry name" value="SULFOQUINOVOSYL TRANSFERASE SQD2"/>
    <property type="match status" value="1"/>
</dbReference>
<dbReference type="AlphaFoldDB" id="A0ABD6YZA5"/>
<dbReference type="Pfam" id="PF00534">
    <property type="entry name" value="Glycos_transf_1"/>
    <property type="match status" value="1"/>
</dbReference>
<sequence length="373" mass="43637">MKRILYVRSGPYQVNLEGYNSQELGLAEAFSKRNIKCDIVYYHKQKNFDQIVNKKGCEIRILWRKGIKILRSGIYPQLLSKNFLNQYDLIIISEYSQIMAVLLGKLHKNVYIYNGPYYNLFKIPFIEKIYDFLFVNNINKNIKGIFCKTNYAKKYLEQKGLKNCEVIGVGLDTEKFNEEEYAQEETIGIIQKMKKHRNIVYIGSISKRKNVELIVNIFNSIKKRPEFNNVQLVIIGKDDNGYLKYCMNKLDKKFKGNLLYYPYIKNSQLKFIYSNADIFILPSIQEIFGMVLLESMYFRTATISSKSAGATTLIEDGFDGFILNDFELENWENAVVRLLKDKKLRVDVGERAHSKISGFFMWDSIVNKILEKI</sequence>
<name>A0ABD6YZA5_ENTCA</name>
<dbReference type="Gene3D" id="3.40.50.2000">
    <property type="entry name" value="Glycogen Phosphorylase B"/>
    <property type="match status" value="2"/>
</dbReference>
<dbReference type="InterPro" id="IPR001296">
    <property type="entry name" value="Glyco_trans_1"/>
</dbReference>
<feature type="domain" description="Glycosyl transferase family 1" evidence="1">
    <location>
        <begin position="184"/>
        <end position="353"/>
    </location>
</feature>